<dbReference type="EMBL" id="JAAFOW010003754">
    <property type="protein sequence ID" value="KAF5249241.1"/>
    <property type="molecule type" value="Genomic_DNA"/>
</dbReference>
<protein>
    <submittedName>
        <fullName evidence="2">Uncharacterized protein</fullName>
    </submittedName>
</protein>
<dbReference type="AlphaFoldDB" id="A0A8H4ZNG0"/>
<dbReference type="GO" id="GO:0001228">
    <property type="term" value="F:DNA-binding transcription activator activity, RNA polymerase II-specific"/>
    <property type="evidence" value="ECO:0007669"/>
    <property type="project" value="TreeGrafter"/>
</dbReference>
<dbReference type="Proteomes" id="UP000558688">
    <property type="component" value="Unassembled WGS sequence"/>
</dbReference>
<comment type="caution">
    <text evidence="2">The sequence shown here is derived from an EMBL/GenBank/DDBJ whole genome shotgun (WGS) entry which is preliminary data.</text>
</comment>
<dbReference type="InterPro" id="IPR053157">
    <property type="entry name" value="Sterol_Uptake_Regulator"/>
</dbReference>
<reference evidence="2" key="1">
    <citation type="submission" date="2020-02" db="EMBL/GenBank/DDBJ databases">
        <title>Identification and distribution of gene clusters putatively required for synthesis of sphingolipid metabolism inhibitors in phylogenetically diverse species of the filamentous fungus Fusarium.</title>
        <authorList>
            <person name="Kim H.-S."/>
            <person name="Busman M."/>
            <person name="Brown D.W."/>
            <person name="Divon H."/>
            <person name="Uhlig S."/>
            <person name="Proctor R.H."/>
        </authorList>
    </citation>
    <scope>NUCLEOTIDE SEQUENCE [LARGE SCALE GENOMIC DNA]</scope>
    <source>
        <strain evidence="2">NRRL 39464</strain>
    </source>
</reference>
<gene>
    <name evidence="2" type="ORF">FOXYS1_15047</name>
</gene>
<name>A0A8H4ZNG0_FUSOX</name>
<evidence type="ECO:0000313" key="3">
    <source>
        <dbReference type="Proteomes" id="UP000558688"/>
    </source>
</evidence>
<accession>A0A8H4ZNG0</accession>
<feature type="region of interest" description="Disordered" evidence="1">
    <location>
        <begin position="17"/>
        <end position="39"/>
    </location>
</feature>
<evidence type="ECO:0000313" key="2">
    <source>
        <dbReference type="EMBL" id="KAF5249241.1"/>
    </source>
</evidence>
<sequence>MWTFQFGVWCDFSPQLPRPQASPKPRSESQLRRPGRPRSDWASWAEQIRSHAAESAVESSEHLNTLDLELFHTYMTKTANTLHDGTQPHLWSEEEKLDKAYERELEVLTGCFERTFGKGQNAALNAVGKLQDVISWIYQLGDDYMEGLRQRDLMSMVILGHFCVLPWTVEVQYWFMHEWASHIIKDILAISQDSRQWLSWPLSYLNLQE</sequence>
<dbReference type="PANTHER" id="PTHR47784">
    <property type="entry name" value="STEROL UPTAKE CONTROL PROTEIN 2"/>
    <property type="match status" value="1"/>
</dbReference>
<organism evidence="2 3">
    <name type="scientific">Fusarium oxysporum</name>
    <name type="common">Fusarium vascular wilt</name>
    <dbReference type="NCBI Taxonomy" id="5507"/>
    <lineage>
        <taxon>Eukaryota</taxon>
        <taxon>Fungi</taxon>
        <taxon>Dikarya</taxon>
        <taxon>Ascomycota</taxon>
        <taxon>Pezizomycotina</taxon>
        <taxon>Sordariomycetes</taxon>
        <taxon>Hypocreomycetidae</taxon>
        <taxon>Hypocreales</taxon>
        <taxon>Nectriaceae</taxon>
        <taxon>Fusarium</taxon>
        <taxon>Fusarium oxysporum species complex</taxon>
    </lineage>
</organism>
<evidence type="ECO:0000256" key="1">
    <source>
        <dbReference type="SAM" id="MobiDB-lite"/>
    </source>
</evidence>
<proteinExistence type="predicted"/>
<dbReference type="PANTHER" id="PTHR47784:SF5">
    <property type="entry name" value="STEROL UPTAKE CONTROL PROTEIN 2"/>
    <property type="match status" value="1"/>
</dbReference>